<evidence type="ECO:0000313" key="3">
    <source>
        <dbReference type="Proteomes" id="UP000262103"/>
    </source>
</evidence>
<sequence length="281" mass="32687">MSRQDIEGYDSATAYLAHRQEYIGGADAAPVLGLSPFPDASRKETWRKKICDPAEIDQINNRYMKRGNRMEPIVQEMIQDRIDSTAEPGEHMRHDDYEFIGGTPDMDSIGRIYEIKCPGTERVDDIKKNGVPEYYWIQCEHYRLLTGKPVTLVVLDYNEWRLYEIDMPKPDDGLHERMIEEYRRFWDHVRTETPPEEDDLKNMSIEVGTGGPKLNNLLEGYYKAHEESKELDKKRKRIKGRIVTRAKGLEAVETEDYRATISRRSNGNSEWTVLNVSPLRS</sequence>
<dbReference type="Proteomes" id="UP000262103">
    <property type="component" value="Segment"/>
</dbReference>
<dbReference type="SUPFAM" id="SSF52980">
    <property type="entry name" value="Restriction endonuclease-like"/>
    <property type="match status" value="1"/>
</dbReference>
<dbReference type="InterPro" id="IPR011335">
    <property type="entry name" value="Restrct_endonuc-II-like"/>
</dbReference>
<dbReference type="KEGG" id="vg:40236457"/>
<name>A0A2D3FAG9_9CAUD</name>
<dbReference type="InterPro" id="IPR011604">
    <property type="entry name" value="PDDEXK-like_dom_sf"/>
</dbReference>
<dbReference type="GeneID" id="40236457"/>
<dbReference type="EMBL" id="MF629150">
    <property type="protein sequence ID" value="ATU47006.1"/>
    <property type="molecule type" value="Genomic_DNA"/>
</dbReference>
<feature type="domain" description="YqaJ viral recombinase" evidence="1">
    <location>
        <begin position="15"/>
        <end position="148"/>
    </location>
</feature>
<organism evidence="2 3">
    <name type="scientific">Salinibacter phage SRUTV-1</name>
    <dbReference type="NCBI Taxonomy" id="2684227"/>
    <lineage>
        <taxon>Viruses</taxon>
        <taxon>Duplodnaviria</taxon>
        <taxon>Heunggongvirae</taxon>
        <taxon>Uroviricota</taxon>
        <taxon>Caudoviricetes</taxon>
        <taxon>Kairosalinivirus</taxon>
        <taxon>Kairosalinivirus SRUTV1</taxon>
    </lineage>
</organism>
<reference evidence="2 3" key="1">
    <citation type="journal article" date="2018" name="ISME J.">
        <title>Characterization of ecologically diverse viruses infecting co-occurring strains of cosmopolitan hyperhalophilic Bacteroidetes.</title>
        <authorList>
            <person name="Villamor J."/>
            <person name="Ramos-Barbero M.D."/>
            <person name="Gonzalez-Torres P."/>
            <person name="Gabaldon T."/>
            <person name="Rossello-Mora R."/>
            <person name="Meseguer I."/>
            <person name="Martinez-Garcia M."/>
            <person name="Santos F."/>
            <person name="Anton J."/>
        </authorList>
    </citation>
    <scope>NUCLEOTIDE SEQUENCE [LARGE SCALE GENOMIC DNA]</scope>
    <source>
        <strain evidence="2">SRUTV-1</strain>
    </source>
</reference>
<evidence type="ECO:0000259" key="1">
    <source>
        <dbReference type="Pfam" id="PF09588"/>
    </source>
</evidence>
<dbReference type="RefSeq" id="YP_009639659.1">
    <property type="nucleotide sequence ID" value="NC_042353.1"/>
</dbReference>
<evidence type="ECO:0000313" key="2">
    <source>
        <dbReference type="EMBL" id="ATU47006.1"/>
    </source>
</evidence>
<accession>A0A2D3FAG9</accession>
<dbReference type="InterPro" id="IPR019080">
    <property type="entry name" value="YqaJ_viral_recombinase"/>
</dbReference>
<proteinExistence type="predicted"/>
<keyword evidence="3" id="KW-1185">Reference proteome</keyword>
<dbReference type="Pfam" id="PF09588">
    <property type="entry name" value="YqaJ"/>
    <property type="match status" value="1"/>
</dbReference>
<protein>
    <recommendedName>
        <fullName evidence="1">YqaJ viral recombinase domain-containing protein</fullName>
    </recommendedName>
</protein>
<dbReference type="Gene3D" id="3.90.320.10">
    <property type="match status" value="1"/>
</dbReference>